<dbReference type="AlphaFoldDB" id="A0A1G7UWV2"/>
<dbReference type="EMBL" id="FNCI01000017">
    <property type="protein sequence ID" value="SDG51944.1"/>
    <property type="molecule type" value="Genomic_DNA"/>
</dbReference>
<reference evidence="1 2" key="1">
    <citation type="submission" date="2016-10" db="EMBL/GenBank/DDBJ databases">
        <authorList>
            <person name="de Groot N.N."/>
        </authorList>
    </citation>
    <scope>NUCLEOTIDE SEQUENCE [LARGE SCALE GENOMIC DNA]</scope>
    <source>
        <strain evidence="1 2">BH539</strain>
    </source>
</reference>
<organism evidence="1 2">
    <name type="scientific">Onishia taeanensis</name>
    <dbReference type="NCBI Taxonomy" id="284577"/>
    <lineage>
        <taxon>Bacteria</taxon>
        <taxon>Pseudomonadati</taxon>
        <taxon>Pseudomonadota</taxon>
        <taxon>Gammaproteobacteria</taxon>
        <taxon>Oceanospirillales</taxon>
        <taxon>Halomonadaceae</taxon>
        <taxon>Onishia</taxon>
    </lineage>
</organism>
<keyword evidence="2" id="KW-1185">Reference proteome</keyword>
<gene>
    <name evidence="1" type="ORF">SAMN05216571_11728</name>
</gene>
<evidence type="ECO:0000313" key="2">
    <source>
        <dbReference type="Proteomes" id="UP000198641"/>
    </source>
</evidence>
<dbReference type="Proteomes" id="UP000198641">
    <property type="component" value="Unassembled WGS sequence"/>
</dbReference>
<sequence length="89" mass="9887">MCRLGEMQSGDATGHKHKKARSMAAGLLVFVSYLPCFRRLGGQLRAFLTQAVSDERLLESVIQSTTDLIGHVRVSAHPRERDDHIVTRG</sequence>
<name>A0A1G7UWV2_9GAMM</name>
<protein>
    <submittedName>
        <fullName evidence="1">Uncharacterized protein</fullName>
    </submittedName>
</protein>
<proteinExistence type="predicted"/>
<accession>A0A1G7UWV2</accession>
<evidence type="ECO:0000313" key="1">
    <source>
        <dbReference type="EMBL" id="SDG51944.1"/>
    </source>
</evidence>